<evidence type="ECO:0000259" key="10">
    <source>
        <dbReference type="Pfam" id="PF04290"/>
    </source>
</evidence>
<feature type="transmembrane region" description="Helical" evidence="9">
    <location>
        <begin position="113"/>
        <end position="136"/>
    </location>
</feature>
<dbReference type="PANTHER" id="PTHR35011:SF2">
    <property type="entry name" value="2,3-DIKETO-L-GULONATE TRAP TRANSPORTER SMALL PERMEASE PROTEIN YIAM"/>
    <property type="match status" value="1"/>
</dbReference>
<keyword evidence="4 9" id="KW-0997">Cell inner membrane</keyword>
<evidence type="ECO:0000256" key="9">
    <source>
        <dbReference type="RuleBase" id="RU369079"/>
    </source>
</evidence>
<proteinExistence type="inferred from homology"/>
<feature type="transmembrane region" description="Helical" evidence="9">
    <location>
        <begin position="15"/>
        <end position="33"/>
    </location>
</feature>
<dbReference type="EMBL" id="FOLY01000005">
    <property type="protein sequence ID" value="SFC73578.1"/>
    <property type="molecule type" value="Genomic_DNA"/>
</dbReference>
<dbReference type="OrthoDB" id="9791324at2"/>
<accession>A0A1I1LRL5</accession>
<dbReference type="InterPro" id="IPR055348">
    <property type="entry name" value="DctQ"/>
</dbReference>
<dbReference type="GO" id="GO:0005886">
    <property type="term" value="C:plasma membrane"/>
    <property type="evidence" value="ECO:0007669"/>
    <property type="project" value="UniProtKB-SubCell"/>
</dbReference>
<dbReference type="Proteomes" id="UP000199046">
    <property type="component" value="Unassembled WGS sequence"/>
</dbReference>
<evidence type="ECO:0000313" key="11">
    <source>
        <dbReference type="EMBL" id="SFC73578.1"/>
    </source>
</evidence>
<evidence type="ECO:0000256" key="7">
    <source>
        <dbReference type="ARBA" id="ARBA00023136"/>
    </source>
</evidence>
<dbReference type="STRING" id="402385.SAMN05421848_2531"/>
<evidence type="ECO:0000256" key="6">
    <source>
        <dbReference type="ARBA" id="ARBA00022989"/>
    </source>
</evidence>
<feature type="transmembrane region" description="Helical" evidence="9">
    <location>
        <begin position="156"/>
        <end position="176"/>
    </location>
</feature>
<keyword evidence="12" id="KW-1185">Reference proteome</keyword>
<name>A0A1I1LRL5_9GAMM</name>
<dbReference type="InterPro" id="IPR007387">
    <property type="entry name" value="TRAP_DctQ"/>
</dbReference>
<comment type="subcellular location">
    <subcellularLocation>
        <location evidence="1 9">Cell inner membrane</location>
        <topology evidence="1 9">Multi-pass membrane protein</topology>
    </subcellularLocation>
</comment>
<dbReference type="GO" id="GO:0015740">
    <property type="term" value="P:C4-dicarboxylate transport"/>
    <property type="evidence" value="ECO:0007669"/>
    <property type="project" value="TreeGrafter"/>
</dbReference>
<feature type="domain" description="Tripartite ATP-independent periplasmic transporters DctQ component" evidence="10">
    <location>
        <begin position="67"/>
        <end position="184"/>
    </location>
</feature>
<evidence type="ECO:0000256" key="4">
    <source>
        <dbReference type="ARBA" id="ARBA00022519"/>
    </source>
</evidence>
<keyword evidence="3" id="KW-1003">Cell membrane</keyword>
<sequence>MKTLLNLWNHLEEGLVALFLTAMTLITFVYVMFNNLYVVFYAGADAFPALEGPMFAIGDVLLDIAQKMTWSSALTRACFGWLIFLGISYGIRTGAHIGVDLLVRTFSAPLRRLCSIIVLLVVLGYAVLMMVSSYDWVAALHGAGLGAEDLDEFHVMQWHIALIVPLGFALVIARLVEAFVLTLRGEQNGLQMADEAADALKLATDVHPDISKESRS</sequence>
<keyword evidence="5 9" id="KW-0812">Transmembrane</keyword>
<dbReference type="Pfam" id="PF04290">
    <property type="entry name" value="DctQ"/>
    <property type="match status" value="1"/>
</dbReference>
<comment type="function">
    <text evidence="9">Part of the tripartite ATP-independent periplasmic (TRAP) transport system.</text>
</comment>
<evidence type="ECO:0000313" key="12">
    <source>
        <dbReference type="Proteomes" id="UP000199046"/>
    </source>
</evidence>
<reference evidence="12" key="1">
    <citation type="submission" date="2016-10" db="EMBL/GenBank/DDBJ databases">
        <authorList>
            <person name="Varghese N."/>
            <person name="Submissions S."/>
        </authorList>
    </citation>
    <scope>NUCLEOTIDE SEQUENCE [LARGE SCALE GENOMIC DNA]</scope>
    <source>
        <strain evidence="12">DSM 23439</strain>
    </source>
</reference>
<protein>
    <recommendedName>
        <fullName evidence="9">TRAP transporter small permease protein</fullName>
    </recommendedName>
</protein>
<evidence type="ECO:0000256" key="1">
    <source>
        <dbReference type="ARBA" id="ARBA00004429"/>
    </source>
</evidence>
<evidence type="ECO:0000256" key="2">
    <source>
        <dbReference type="ARBA" id="ARBA00022448"/>
    </source>
</evidence>
<keyword evidence="6 9" id="KW-1133">Transmembrane helix</keyword>
<dbReference type="RefSeq" id="WP_090134600.1">
    <property type="nucleotide sequence ID" value="NZ_FOLY01000005.1"/>
</dbReference>
<keyword evidence="2 9" id="KW-0813">Transport</keyword>
<comment type="subunit">
    <text evidence="9">The complex comprises the extracytoplasmic solute receptor protein and the two transmembrane proteins.</text>
</comment>
<evidence type="ECO:0000256" key="3">
    <source>
        <dbReference type="ARBA" id="ARBA00022475"/>
    </source>
</evidence>
<keyword evidence="7 9" id="KW-0472">Membrane</keyword>
<dbReference type="PANTHER" id="PTHR35011">
    <property type="entry name" value="2,3-DIKETO-L-GULONATE TRAP TRANSPORTER SMALL PERMEASE PROTEIN YIAM"/>
    <property type="match status" value="1"/>
</dbReference>
<dbReference type="AlphaFoldDB" id="A0A1I1LRL5"/>
<organism evidence="11 12">
    <name type="scientific">Kushneria avicenniae</name>
    <dbReference type="NCBI Taxonomy" id="402385"/>
    <lineage>
        <taxon>Bacteria</taxon>
        <taxon>Pseudomonadati</taxon>
        <taxon>Pseudomonadota</taxon>
        <taxon>Gammaproteobacteria</taxon>
        <taxon>Oceanospirillales</taxon>
        <taxon>Halomonadaceae</taxon>
        <taxon>Kushneria</taxon>
    </lineage>
</organism>
<evidence type="ECO:0000256" key="8">
    <source>
        <dbReference type="ARBA" id="ARBA00038436"/>
    </source>
</evidence>
<comment type="similarity">
    <text evidence="8 9">Belongs to the TRAP transporter small permease family.</text>
</comment>
<feature type="transmembrane region" description="Helical" evidence="9">
    <location>
        <begin position="73"/>
        <end position="92"/>
    </location>
</feature>
<dbReference type="GO" id="GO:0022857">
    <property type="term" value="F:transmembrane transporter activity"/>
    <property type="evidence" value="ECO:0007669"/>
    <property type="project" value="UniProtKB-UniRule"/>
</dbReference>
<gene>
    <name evidence="11" type="ORF">SAMN05421848_2531</name>
</gene>
<evidence type="ECO:0000256" key="5">
    <source>
        <dbReference type="ARBA" id="ARBA00022692"/>
    </source>
</evidence>